<feature type="non-terminal residue" evidence="1">
    <location>
        <position position="197"/>
    </location>
</feature>
<name>A0A382FKS4_9ZZZZ</name>
<protein>
    <submittedName>
        <fullName evidence="1">Uncharacterized protein</fullName>
    </submittedName>
</protein>
<proteinExistence type="predicted"/>
<reference evidence="1" key="1">
    <citation type="submission" date="2018-05" db="EMBL/GenBank/DDBJ databases">
        <authorList>
            <person name="Lanie J.A."/>
            <person name="Ng W.-L."/>
            <person name="Kazmierczak K.M."/>
            <person name="Andrzejewski T.M."/>
            <person name="Davidsen T.M."/>
            <person name="Wayne K.J."/>
            <person name="Tettelin H."/>
            <person name="Glass J.I."/>
            <person name="Rusch D."/>
            <person name="Podicherti R."/>
            <person name="Tsui H.-C.T."/>
            <person name="Winkler M.E."/>
        </authorList>
    </citation>
    <scope>NUCLEOTIDE SEQUENCE</scope>
</reference>
<sequence length="197" mass="21513">MISFFRRLDSLFCSFHLLVILVTVVLGVAARGGQSLAAAEGETRGFLITKSADAFHYGPMEVDCPMGFEATVEENFLANLTTAERERLQRPENAEEYGRTWKNDFITGPGGENVCNNAKSFMDDPRHPPYRGVRSRVAYGLNLDGTTDGRATPNSCAHPKFEGLNGESAVDNQLYRALGCVKVYDVGTIRQALDAGG</sequence>
<organism evidence="1">
    <name type="scientific">marine metagenome</name>
    <dbReference type="NCBI Taxonomy" id="408172"/>
    <lineage>
        <taxon>unclassified sequences</taxon>
        <taxon>metagenomes</taxon>
        <taxon>ecological metagenomes</taxon>
    </lineage>
</organism>
<accession>A0A382FKS4</accession>
<dbReference type="EMBL" id="UINC01050580">
    <property type="protein sequence ID" value="SVB63706.1"/>
    <property type="molecule type" value="Genomic_DNA"/>
</dbReference>
<gene>
    <name evidence="1" type="ORF">METZ01_LOCUS216560</name>
</gene>
<dbReference type="AlphaFoldDB" id="A0A382FKS4"/>
<evidence type="ECO:0000313" key="1">
    <source>
        <dbReference type="EMBL" id="SVB63706.1"/>
    </source>
</evidence>